<dbReference type="Gene3D" id="2.60.40.10">
    <property type="entry name" value="Immunoglobulins"/>
    <property type="match status" value="2"/>
</dbReference>
<name>A0A4Q0P8T6_9FLAO</name>
<comment type="caution">
    <text evidence="5">The sequence shown here is derived from an EMBL/GenBank/DDBJ whole genome shotgun (WGS) entry which is preliminary data.</text>
</comment>
<keyword evidence="1" id="KW-0732">Signal</keyword>
<organism evidence="5 6">
    <name type="scientific">Leeuwenhoekiella marinoflava</name>
    <dbReference type="NCBI Taxonomy" id="988"/>
    <lineage>
        <taxon>Bacteria</taxon>
        <taxon>Pseudomonadati</taxon>
        <taxon>Bacteroidota</taxon>
        <taxon>Flavobacteriia</taxon>
        <taxon>Flavobacteriales</taxon>
        <taxon>Flavobacteriaceae</taxon>
        <taxon>Leeuwenhoekiella</taxon>
    </lineage>
</organism>
<dbReference type="Pfam" id="PF20009">
    <property type="entry name" value="GEVED"/>
    <property type="match status" value="1"/>
</dbReference>
<protein>
    <submittedName>
        <fullName evidence="5">Putative secreted protein (Por secretion system target)</fullName>
    </submittedName>
</protein>
<dbReference type="InterPro" id="IPR026444">
    <property type="entry name" value="Secre_tail"/>
</dbReference>
<gene>
    <name evidence="5" type="ORF">DSL99_3876</name>
</gene>
<evidence type="ECO:0000259" key="3">
    <source>
        <dbReference type="Pfam" id="PF18962"/>
    </source>
</evidence>
<dbReference type="Pfam" id="PF18962">
    <property type="entry name" value="Por_Secre_tail"/>
    <property type="match status" value="1"/>
</dbReference>
<feature type="region of interest" description="Disordered" evidence="2">
    <location>
        <begin position="62"/>
        <end position="111"/>
    </location>
</feature>
<dbReference type="EMBL" id="QOVL01000028">
    <property type="protein sequence ID" value="RXG23087.1"/>
    <property type="molecule type" value="Genomic_DNA"/>
</dbReference>
<evidence type="ECO:0000259" key="4">
    <source>
        <dbReference type="Pfam" id="PF20009"/>
    </source>
</evidence>
<feature type="domain" description="Secretion system C-terminal sorting" evidence="3">
    <location>
        <begin position="931"/>
        <end position="1004"/>
    </location>
</feature>
<proteinExistence type="predicted"/>
<accession>A0A4Q0P8T6</accession>
<dbReference type="STRING" id="1122159.SAMN02745246_00016"/>
<feature type="compositionally biased region" description="Basic and acidic residues" evidence="2">
    <location>
        <begin position="91"/>
        <end position="111"/>
    </location>
</feature>
<dbReference type="InterPro" id="IPR013783">
    <property type="entry name" value="Ig-like_fold"/>
</dbReference>
<evidence type="ECO:0000256" key="1">
    <source>
        <dbReference type="ARBA" id="ARBA00022729"/>
    </source>
</evidence>
<feature type="domain" description="GEVED" evidence="4">
    <location>
        <begin position="832"/>
        <end position="908"/>
    </location>
</feature>
<reference evidence="5 6" key="1">
    <citation type="submission" date="2018-07" db="EMBL/GenBank/DDBJ databases">
        <title>Leeuwenhoekiella genomics.</title>
        <authorList>
            <person name="Tahon G."/>
            <person name="Willems A."/>
        </authorList>
    </citation>
    <scope>NUCLEOTIDE SEQUENCE [LARGE SCALE GENOMIC DNA]</scope>
    <source>
        <strain evidence="5 6">LMG 1345</strain>
    </source>
</reference>
<feature type="compositionally biased region" description="Polar residues" evidence="2">
    <location>
        <begin position="62"/>
        <end position="74"/>
    </location>
</feature>
<evidence type="ECO:0000313" key="5">
    <source>
        <dbReference type="EMBL" id="RXG23087.1"/>
    </source>
</evidence>
<evidence type="ECO:0000256" key="2">
    <source>
        <dbReference type="SAM" id="MobiDB-lite"/>
    </source>
</evidence>
<dbReference type="Proteomes" id="UP000290608">
    <property type="component" value="Unassembled WGS sequence"/>
</dbReference>
<sequence length="1005" mass="110124">MIHFYSRKKQNTFFLTTILFLSVFFLIPESAVGQIKEKPSFVRSIRFVREVPSIASQIQNGTFTASDKSINPQEINPKRRQANQVVPGKGLPKDGDPLVKEQHQKDKTESKSFDLEPLNVFEANTSNFTPSDPTGAVGPNHYVAAWNAGFKIFDKEGNELVPEASLGSLFDGNNAGDPIVLYDAPADRFIITQFENEDESTDENEFVNGLNIAICQGSDPVNDGWYIYTAGFETGEFPDYPKYSVWHDGYYITANIRTGDERTGDAIFVMEREKMLQGLTDVGFIGFPLPTLQTNGFYSPQFFNISSPNAPTTGGATVVYYQDDSWSGVDDDHLKLWTVDIDWNTPTNSSISQPDVIPVTDFNGVFDGGSFSNLPQPSGPDIDALQGTVMNQAQFRKFEDHNSAVFNFVVNVAPIGEEQAGIRWYELRQNGDGQPWSIFQEGTYVSPTGNNAFAASMVMDGSGNIGMGYTTVSENQPVTINFTGRYENDTAGEMSIPEALIATSTGVSSSERYADYTHLTVDPSDDETFWFITEYFNTRRKDLVSVFRLAVDEANDVQVISIDNPQDGALTDSEAITITIRNVGNSSQTTIPVSYTLNGVTVNETFTGNLAFNETATYTFTETADLSTIGQEYEITASTHLNGDEDTSNDAMTVIVQNLWQNDIGVSSIDTPQSDSGLGSAVSISVTVTNHGQDAQNNFPVYYSINAGDQVVETFNRTIDAQTSETFTFNITEDFSEIGSYEIVAGTNLNGDSDPTNDEISKTVTNNYCQPVSNCEGFGDGVTLLTLAGTLVRPTCSNTGYGADLDTTFNLNVQNDSFMGTLQMGFQDSGYVIFIDLNNNGGFEASELVSSGTVALADTDAVFTLDLPDDVALGTYRMRIRGKDNNEDGDLNDACGTLAYGRTNDYSVRIFNSLSVEENIFPDSELVVLEPEKNQFQISLSTNTTTEKMAVTVYSILGQKLAENWIENEYGSYVYDLDMSYASSGIYIVRLGNGDGGLSKKIIVK</sequence>
<evidence type="ECO:0000313" key="6">
    <source>
        <dbReference type="Proteomes" id="UP000290608"/>
    </source>
</evidence>
<dbReference type="NCBIfam" id="TIGR04183">
    <property type="entry name" value="Por_Secre_tail"/>
    <property type="match status" value="1"/>
</dbReference>
<dbReference type="RefSeq" id="WP_073095588.1">
    <property type="nucleotide sequence ID" value="NZ_QOVL01000028.1"/>
</dbReference>
<dbReference type="AlphaFoldDB" id="A0A4Q0P8T6"/>
<dbReference type="InterPro" id="IPR045474">
    <property type="entry name" value="GEVED"/>
</dbReference>